<sequence length="233" mass="25813">MSRRIAVSADSLEQALTRAVAELVDCADEKVDLQIDAPGVDDVGGQIRLELDIEVPRRVADSEGEGDDEHASDDEVDAVTPEELDEEADAAADFLEGLLDALELPGDLRIRVHEDHAEVEVVEIGSGALIGRRGQTLEAIQELVRCSLQREFQRRSRVKIDAEGYRSRRLEKLIEKAEEAIEDVLDTGDAVRLEPMDVFERKAVHHLVAEHDGVASRSQGREPARRVIIEPED</sequence>
<dbReference type="PROSITE" id="PS51061">
    <property type="entry name" value="R3H"/>
    <property type="match status" value="1"/>
</dbReference>
<dbReference type="Pfam" id="PF13083">
    <property type="entry name" value="KH_KhpA-B"/>
    <property type="match status" value="1"/>
</dbReference>
<evidence type="ECO:0000256" key="1">
    <source>
        <dbReference type="PROSITE-ProRule" id="PRU00117"/>
    </source>
</evidence>
<comment type="caution">
    <text evidence="4">The sequence shown here is derived from an EMBL/GenBank/DDBJ whole genome shotgun (WGS) entry which is preliminary data.</text>
</comment>
<evidence type="ECO:0000313" key="4">
    <source>
        <dbReference type="EMBL" id="GGI03118.1"/>
    </source>
</evidence>
<feature type="domain" description="R3H" evidence="3">
    <location>
        <begin position="167"/>
        <end position="233"/>
    </location>
</feature>
<dbReference type="InterPro" id="IPR036867">
    <property type="entry name" value="R3H_dom_sf"/>
</dbReference>
<dbReference type="InterPro" id="IPR015946">
    <property type="entry name" value="KH_dom-like_a/b"/>
</dbReference>
<dbReference type="PANTHER" id="PTHR35800:SF1">
    <property type="entry name" value="RNA-BINDING PROTEIN KHPB"/>
    <property type="match status" value="1"/>
</dbReference>
<evidence type="ECO:0000313" key="5">
    <source>
        <dbReference type="Proteomes" id="UP000650511"/>
    </source>
</evidence>
<reference evidence="4" key="1">
    <citation type="journal article" date="2014" name="Int. J. Syst. Evol. Microbiol.">
        <title>Complete genome sequence of Corynebacterium casei LMG S-19264T (=DSM 44701T), isolated from a smear-ripened cheese.</title>
        <authorList>
            <consortium name="US DOE Joint Genome Institute (JGI-PGF)"/>
            <person name="Walter F."/>
            <person name="Albersmeier A."/>
            <person name="Kalinowski J."/>
            <person name="Ruckert C."/>
        </authorList>
    </citation>
    <scope>NUCLEOTIDE SEQUENCE</scope>
    <source>
        <strain evidence="4">CGMCC 1.14988</strain>
    </source>
</reference>
<dbReference type="CDD" id="cd02414">
    <property type="entry name" value="KH-II_Jag"/>
    <property type="match status" value="1"/>
</dbReference>
<feature type="region of interest" description="Disordered" evidence="2">
    <location>
        <begin position="213"/>
        <end position="233"/>
    </location>
</feature>
<dbReference type="Gene3D" id="3.30.1370.50">
    <property type="entry name" value="R3H-like domain"/>
    <property type="match status" value="1"/>
</dbReference>
<dbReference type="PROSITE" id="PS50084">
    <property type="entry name" value="KH_TYPE_1"/>
    <property type="match status" value="1"/>
</dbReference>
<dbReference type="Gene3D" id="3.30.300.20">
    <property type="match status" value="1"/>
</dbReference>
<dbReference type="SMART" id="SM00393">
    <property type="entry name" value="R3H"/>
    <property type="match status" value="1"/>
</dbReference>
<dbReference type="CDD" id="cd02644">
    <property type="entry name" value="R3H_jag"/>
    <property type="match status" value="1"/>
</dbReference>
<dbReference type="InterPro" id="IPR038008">
    <property type="entry name" value="Jag_KH"/>
</dbReference>
<accession>A0A8J3AAK2</accession>
<dbReference type="AlphaFoldDB" id="A0A8J3AAK2"/>
<keyword evidence="1" id="KW-0694">RNA-binding</keyword>
<evidence type="ECO:0000256" key="2">
    <source>
        <dbReference type="SAM" id="MobiDB-lite"/>
    </source>
</evidence>
<dbReference type="Pfam" id="PF01424">
    <property type="entry name" value="R3H"/>
    <property type="match status" value="1"/>
</dbReference>
<dbReference type="OrthoDB" id="9794483at2"/>
<proteinExistence type="predicted"/>
<feature type="region of interest" description="Disordered" evidence="2">
    <location>
        <begin position="58"/>
        <end position="77"/>
    </location>
</feature>
<gene>
    <name evidence="4" type="ORF">GCM10011354_02680</name>
</gene>
<name>A0A8J3AAK2_9ACTN</name>
<keyword evidence="5" id="KW-1185">Reference proteome</keyword>
<protein>
    <recommendedName>
        <fullName evidence="3">R3H domain-containing protein</fullName>
    </recommendedName>
</protein>
<reference evidence="4" key="2">
    <citation type="submission" date="2020-09" db="EMBL/GenBank/DDBJ databases">
        <authorList>
            <person name="Sun Q."/>
            <person name="Zhou Y."/>
        </authorList>
    </citation>
    <scope>NUCLEOTIDE SEQUENCE</scope>
    <source>
        <strain evidence="4">CGMCC 1.14988</strain>
    </source>
</reference>
<dbReference type="InterPro" id="IPR034079">
    <property type="entry name" value="R3H_KhpB"/>
</dbReference>
<organism evidence="4 5">
    <name type="scientific">Egicoccus halophilus</name>
    <dbReference type="NCBI Taxonomy" id="1670830"/>
    <lineage>
        <taxon>Bacteria</taxon>
        <taxon>Bacillati</taxon>
        <taxon>Actinomycetota</taxon>
        <taxon>Nitriliruptoria</taxon>
        <taxon>Egicoccales</taxon>
        <taxon>Egicoccaceae</taxon>
        <taxon>Egicoccus</taxon>
    </lineage>
</organism>
<dbReference type="RefSeq" id="WP_130648302.1">
    <property type="nucleotide sequence ID" value="NZ_BMHA01000001.1"/>
</dbReference>
<dbReference type="InterPro" id="IPR001374">
    <property type="entry name" value="R3H_dom"/>
</dbReference>
<feature type="compositionally biased region" description="Acidic residues" evidence="2">
    <location>
        <begin position="62"/>
        <end position="77"/>
    </location>
</feature>
<dbReference type="PANTHER" id="PTHR35800">
    <property type="entry name" value="PROTEIN JAG"/>
    <property type="match status" value="1"/>
</dbReference>
<dbReference type="GO" id="GO:0003723">
    <property type="term" value="F:RNA binding"/>
    <property type="evidence" value="ECO:0007669"/>
    <property type="project" value="UniProtKB-UniRule"/>
</dbReference>
<evidence type="ECO:0000259" key="3">
    <source>
        <dbReference type="PROSITE" id="PS51061"/>
    </source>
</evidence>
<dbReference type="InterPro" id="IPR039247">
    <property type="entry name" value="KhpB"/>
</dbReference>
<dbReference type="SUPFAM" id="SSF82708">
    <property type="entry name" value="R3H domain"/>
    <property type="match status" value="1"/>
</dbReference>
<dbReference type="Proteomes" id="UP000650511">
    <property type="component" value="Unassembled WGS sequence"/>
</dbReference>
<dbReference type="EMBL" id="BMHA01000001">
    <property type="protein sequence ID" value="GGI03118.1"/>
    <property type="molecule type" value="Genomic_DNA"/>
</dbReference>